<name>A0A392PBQ6_9FABA</name>
<accession>A0A392PBQ6</accession>
<comment type="caution">
    <text evidence="1">The sequence shown here is derived from an EMBL/GenBank/DDBJ whole genome shotgun (WGS) entry which is preliminary data.</text>
</comment>
<protein>
    <submittedName>
        <fullName evidence="1">Uncharacterized protein</fullName>
    </submittedName>
</protein>
<gene>
    <name evidence="1" type="ORF">A2U01_0030001</name>
</gene>
<evidence type="ECO:0000313" key="1">
    <source>
        <dbReference type="EMBL" id="MCI08919.1"/>
    </source>
</evidence>
<keyword evidence="2" id="KW-1185">Reference proteome</keyword>
<evidence type="ECO:0000313" key="2">
    <source>
        <dbReference type="Proteomes" id="UP000265520"/>
    </source>
</evidence>
<reference evidence="1 2" key="1">
    <citation type="journal article" date="2018" name="Front. Plant Sci.">
        <title>Red Clover (Trifolium pratense) and Zigzag Clover (T. medium) - A Picture of Genomic Similarities and Differences.</title>
        <authorList>
            <person name="Dluhosova J."/>
            <person name="Istvanek J."/>
            <person name="Nedelnik J."/>
            <person name="Repkova J."/>
        </authorList>
    </citation>
    <scope>NUCLEOTIDE SEQUENCE [LARGE SCALE GENOMIC DNA]</scope>
    <source>
        <strain evidence="2">cv. 10/8</strain>
        <tissue evidence="1">Leaf</tissue>
    </source>
</reference>
<organism evidence="1 2">
    <name type="scientific">Trifolium medium</name>
    <dbReference type="NCBI Taxonomy" id="97028"/>
    <lineage>
        <taxon>Eukaryota</taxon>
        <taxon>Viridiplantae</taxon>
        <taxon>Streptophyta</taxon>
        <taxon>Embryophyta</taxon>
        <taxon>Tracheophyta</taxon>
        <taxon>Spermatophyta</taxon>
        <taxon>Magnoliopsida</taxon>
        <taxon>eudicotyledons</taxon>
        <taxon>Gunneridae</taxon>
        <taxon>Pentapetalae</taxon>
        <taxon>rosids</taxon>
        <taxon>fabids</taxon>
        <taxon>Fabales</taxon>
        <taxon>Fabaceae</taxon>
        <taxon>Papilionoideae</taxon>
        <taxon>50 kb inversion clade</taxon>
        <taxon>NPAAA clade</taxon>
        <taxon>Hologalegina</taxon>
        <taxon>IRL clade</taxon>
        <taxon>Trifolieae</taxon>
        <taxon>Trifolium</taxon>
    </lineage>
</organism>
<sequence>MRRLTKWQGAEYKAHFSRTSNGWFDEKDVLFHDKDILLFGEAANIFNCVGELRMLGGRRSSLGSSDQSSIDCMERRCCVAVL</sequence>
<dbReference type="EMBL" id="LXQA010070793">
    <property type="protein sequence ID" value="MCI08919.1"/>
    <property type="molecule type" value="Genomic_DNA"/>
</dbReference>
<dbReference type="Proteomes" id="UP000265520">
    <property type="component" value="Unassembled WGS sequence"/>
</dbReference>
<dbReference type="AlphaFoldDB" id="A0A392PBQ6"/>
<proteinExistence type="predicted"/>